<evidence type="ECO:0000256" key="7">
    <source>
        <dbReference type="ARBA" id="ARBA00022737"/>
    </source>
</evidence>
<name>A0A9D5H593_9LILI</name>
<dbReference type="Proteomes" id="UP001085076">
    <property type="component" value="Miscellaneous, Linkage group lg09"/>
</dbReference>
<evidence type="ECO:0000313" key="13">
    <source>
        <dbReference type="Proteomes" id="UP001085076"/>
    </source>
</evidence>
<evidence type="ECO:0000256" key="3">
    <source>
        <dbReference type="ARBA" id="ARBA00022475"/>
    </source>
</evidence>
<feature type="transmembrane region" description="Helical" evidence="11">
    <location>
        <begin position="347"/>
        <end position="370"/>
    </location>
</feature>
<keyword evidence="4" id="KW-0433">Leucine-rich repeat</keyword>
<evidence type="ECO:0000256" key="8">
    <source>
        <dbReference type="ARBA" id="ARBA00022989"/>
    </source>
</evidence>
<keyword evidence="10" id="KW-0325">Glycoprotein</keyword>
<evidence type="ECO:0000256" key="5">
    <source>
        <dbReference type="ARBA" id="ARBA00022692"/>
    </source>
</evidence>
<dbReference type="SUPFAM" id="SSF52058">
    <property type="entry name" value="L domain-like"/>
    <property type="match status" value="1"/>
</dbReference>
<organism evidence="12 13">
    <name type="scientific">Dioscorea zingiberensis</name>
    <dbReference type="NCBI Taxonomy" id="325984"/>
    <lineage>
        <taxon>Eukaryota</taxon>
        <taxon>Viridiplantae</taxon>
        <taxon>Streptophyta</taxon>
        <taxon>Embryophyta</taxon>
        <taxon>Tracheophyta</taxon>
        <taxon>Spermatophyta</taxon>
        <taxon>Magnoliopsida</taxon>
        <taxon>Liliopsida</taxon>
        <taxon>Dioscoreales</taxon>
        <taxon>Dioscoreaceae</taxon>
        <taxon>Dioscorea</taxon>
    </lineage>
</organism>
<dbReference type="InterPro" id="IPR003591">
    <property type="entry name" value="Leu-rich_rpt_typical-subtyp"/>
</dbReference>
<dbReference type="FunFam" id="3.80.10.10:FF:000111">
    <property type="entry name" value="LRR receptor-like serine/threonine-protein kinase ERECTA"/>
    <property type="match status" value="1"/>
</dbReference>
<dbReference type="PANTHER" id="PTHR48063">
    <property type="entry name" value="LRR RECEPTOR-LIKE KINASE"/>
    <property type="match status" value="1"/>
</dbReference>
<dbReference type="Pfam" id="PF00560">
    <property type="entry name" value="LRR_1"/>
    <property type="match status" value="8"/>
</dbReference>
<keyword evidence="5 11" id="KW-0812">Transmembrane</keyword>
<keyword evidence="8 11" id="KW-1133">Transmembrane helix</keyword>
<dbReference type="Pfam" id="PF13855">
    <property type="entry name" value="LRR_8"/>
    <property type="match status" value="1"/>
</dbReference>
<comment type="caution">
    <text evidence="12">The sequence shown here is derived from an EMBL/GenBank/DDBJ whole genome shotgun (WGS) entry which is preliminary data.</text>
</comment>
<dbReference type="OrthoDB" id="1433175at2759"/>
<evidence type="ECO:0000256" key="10">
    <source>
        <dbReference type="ARBA" id="ARBA00023180"/>
    </source>
</evidence>
<reference evidence="12" key="2">
    <citation type="journal article" date="2022" name="Hortic Res">
        <title>The genome of Dioscorea zingiberensis sheds light on the biosynthesis, origin and evolution of the medicinally important diosgenin saponins.</title>
        <authorList>
            <person name="Li Y."/>
            <person name="Tan C."/>
            <person name="Li Z."/>
            <person name="Guo J."/>
            <person name="Li S."/>
            <person name="Chen X."/>
            <person name="Wang C."/>
            <person name="Dai X."/>
            <person name="Yang H."/>
            <person name="Song W."/>
            <person name="Hou L."/>
            <person name="Xu J."/>
            <person name="Tong Z."/>
            <person name="Xu A."/>
            <person name="Yuan X."/>
            <person name="Wang W."/>
            <person name="Yang Q."/>
            <person name="Chen L."/>
            <person name="Sun Z."/>
            <person name="Wang K."/>
            <person name="Pan B."/>
            <person name="Chen J."/>
            <person name="Bao Y."/>
            <person name="Liu F."/>
            <person name="Qi X."/>
            <person name="Gang D.R."/>
            <person name="Wen J."/>
            <person name="Li J."/>
        </authorList>
    </citation>
    <scope>NUCLEOTIDE SEQUENCE</scope>
    <source>
        <strain evidence="12">Dzin_1.0</strain>
    </source>
</reference>
<evidence type="ECO:0000256" key="6">
    <source>
        <dbReference type="ARBA" id="ARBA00022729"/>
    </source>
</evidence>
<dbReference type="PANTHER" id="PTHR48063:SF112">
    <property type="entry name" value="RECEPTOR LIKE PROTEIN 30-LIKE"/>
    <property type="match status" value="1"/>
</dbReference>
<dbReference type="PRINTS" id="PR00019">
    <property type="entry name" value="LEURICHRPT"/>
</dbReference>
<dbReference type="FunFam" id="3.80.10.10:FF:000095">
    <property type="entry name" value="LRR receptor-like serine/threonine-protein kinase GSO1"/>
    <property type="match status" value="1"/>
</dbReference>
<evidence type="ECO:0000256" key="9">
    <source>
        <dbReference type="ARBA" id="ARBA00023136"/>
    </source>
</evidence>
<comment type="subcellular location">
    <subcellularLocation>
        <location evidence="1">Cell membrane</location>
        <topology evidence="1">Single-pass type I membrane protein</topology>
    </subcellularLocation>
</comment>
<evidence type="ECO:0000256" key="2">
    <source>
        <dbReference type="ARBA" id="ARBA00009592"/>
    </source>
</evidence>
<proteinExistence type="inferred from homology"/>
<dbReference type="Gene3D" id="3.80.10.10">
    <property type="entry name" value="Ribonuclease Inhibitor"/>
    <property type="match status" value="1"/>
</dbReference>
<dbReference type="AlphaFoldDB" id="A0A9D5H593"/>
<comment type="similarity">
    <text evidence="2">Belongs to the RLP family.</text>
</comment>
<dbReference type="SMART" id="SM00369">
    <property type="entry name" value="LRR_TYP"/>
    <property type="match status" value="4"/>
</dbReference>
<dbReference type="InterPro" id="IPR001611">
    <property type="entry name" value="Leu-rich_rpt"/>
</dbReference>
<dbReference type="GO" id="GO:0005886">
    <property type="term" value="C:plasma membrane"/>
    <property type="evidence" value="ECO:0007669"/>
    <property type="project" value="UniProtKB-SubCell"/>
</dbReference>
<evidence type="ECO:0000256" key="4">
    <source>
        <dbReference type="ARBA" id="ARBA00022614"/>
    </source>
</evidence>
<keyword evidence="6" id="KW-0732">Signal</keyword>
<evidence type="ECO:0000313" key="12">
    <source>
        <dbReference type="EMBL" id="KAJ0963871.1"/>
    </source>
</evidence>
<dbReference type="EMBL" id="JAGGNH010000009">
    <property type="protein sequence ID" value="KAJ0963871.1"/>
    <property type="molecule type" value="Genomic_DNA"/>
</dbReference>
<keyword evidence="9 11" id="KW-0472">Membrane</keyword>
<dbReference type="InterPro" id="IPR046956">
    <property type="entry name" value="RLP23-like"/>
</dbReference>
<evidence type="ECO:0000256" key="1">
    <source>
        <dbReference type="ARBA" id="ARBA00004251"/>
    </source>
</evidence>
<reference evidence="12" key="1">
    <citation type="submission" date="2021-03" db="EMBL/GenBank/DDBJ databases">
        <authorList>
            <person name="Li Z."/>
            <person name="Yang C."/>
        </authorList>
    </citation>
    <scope>NUCLEOTIDE SEQUENCE</scope>
    <source>
        <strain evidence="12">Dzin_1.0</strain>
        <tissue evidence="12">Leaf</tissue>
    </source>
</reference>
<keyword evidence="3" id="KW-1003">Cell membrane</keyword>
<protein>
    <submittedName>
        <fullName evidence="12">Uncharacterized protein</fullName>
    </submittedName>
</protein>
<keyword evidence="7" id="KW-0677">Repeat</keyword>
<gene>
    <name evidence="12" type="ORF">J5N97_028993</name>
</gene>
<sequence length="409" mass="46267">MPLLFALSLSKNKITGTIPFTLCTLRYTEILDFSWNHLTGELPHCWSNDSQIHVLDFSNNNISGGIPNSVCSLDGLKSLHLSNNNLSGVFPTSLRNCKHLVILDLSHNNFHGSIPDWIGESLPNLEILKLKSNKFSSYLPPQLSTLTRVHILDLSHNNFFGSIPKNFGNFNAMKISKGERSSLFRELAFYVEYVLFVTKGNEQKFERILPLINFMDLSYNSLSGSIPEELTDLSGLQYLNLSGNHFTGEITSKIGRLHKLESLDLSRNSIAGAIPSSLDSLDYLGSLNLSYNNLSGKIPYEKHLATFNDPSIYIGNYNLCGPPLLVNCSKEKLEPTTPASDGQEKDVWLYLGIGSGFVTGLWSVFIIMLFKKRWRVAYFRNLDDIYDRIYVLVVVNFTRFKRKYQKQEN</sequence>
<accession>A0A9D5H593</accession>
<evidence type="ECO:0000256" key="11">
    <source>
        <dbReference type="SAM" id="Phobius"/>
    </source>
</evidence>
<dbReference type="InterPro" id="IPR032675">
    <property type="entry name" value="LRR_dom_sf"/>
</dbReference>
<keyword evidence="13" id="KW-1185">Reference proteome</keyword>